<accession>A0A0B2BSD2</accession>
<dbReference type="RefSeq" id="WP_039342922.1">
    <property type="nucleotide sequence ID" value="NZ_PGEZ01000001.1"/>
</dbReference>
<proteinExistence type="predicted"/>
<keyword evidence="1" id="KW-0472">Membrane</keyword>
<evidence type="ECO:0000313" key="2">
    <source>
        <dbReference type="EMBL" id="PJJ56881.1"/>
    </source>
</evidence>
<evidence type="ECO:0000313" key="3">
    <source>
        <dbReference type="Proteomes" id="UP000230842"/>
    </source>
</evidence>
<keyword evidence="3" id="KW-1185">Reference proteome</keyword>
<comment type="caution">
    <text evidence="2">The sequence shown here is derived from an EMBL/GenBank/DDBJ whole genome shotgun (WGS) entry which is preliminary data.</text>
</comment>
<dbReference type="Proteomes" id="UP000230842">
    <property type="component" value="Unassembled WGS sequence"/>
</dbReference>
<reference evidence="2 3" key="1">
    <citation type="submission" date="2017-11" db="EMBL/GenBank/DDBJ databases">
        <title>Genomic Encyclopedia of Archaeal and Bacterial Type Strains, Phase II (KMG-II): From Individual Species to Whole Genera.</title>
        <authorList>
            <person name="Goeker M."/>
        </authorList>
    </citation>
    <scope>NUCLEOTIDE SEQUENCE [LARGE SCALE GENOMIC DNA]</scope>
    <source>
        <strain evidence="2 3">DSM 27763</strain>
    </source>
</reference>
<dbReference type="EMBL" id="PGEZ01000001">
    <property type="protein sequence ID" value="PJJ56881.1"/>
    <property type="molecule type" value="Genomic_DNA"/>
</dbReference>
<protein>
    <submittedName>
        <fullName evidence="2">Uncharacterized protein</fullName>
    </submittedName>
</protein>
<evidence type="ECO:0000256" key="1">
    <source>
        <dbReference type="SAM" id="Phobius"/>
    </source>
</evidence>
<dbReference type="AlphaFoldDB" id="A0A0B2BSD2"/>
<feature type="transmembrane region" description="Helical" evidence="1">
    <location>
        <begin position="12"/>
        <end position="31"/>
    </location>
</feature>
<sequence>MHLSNAAKWIGVVVLVAAFVISGITVLLLAQNGVLPSHPWQEVGTALAIFGAVSALIAGIAEADVGSHQTRHTH</sequence>
<keyword evidence="1" id="KW-1133">Transmembrane helix</keyword>
<gene>
    <name evidence="2" type="ORF">CLV56_1096</name>
</gene>
<dbReference type="OrthoDB" id="3830737at2"/>
<organism evidence="2 3">
    <name type="scientific">Mumia flava</name>
    <dbReference type="NCBI Taxonomy" id="1348852"/>
    <lineage>
        <taxon>Bacteria</taxon>
        <taxon>Bacillati</taxon>
        <taxon>Actinomycetota</taxon>
        <taxon>Actinomycetes</taxon>
        <taxon>Propionibacteriales</taxon>
        <taxon>Nocardioidaceae</taxon>
        <taxon>Mumia</taxon>
    </lineage>
</organism>
<keyword evidence="1" id="KW-0812">Transmembrane</keyword>
<name>A0A0B2BSD2_9ACTN</name>
<feature type="transmembrane region" description="Helical" evidence="1">
    <location>
        <begin position="43"/>
        <end position="61"/>
    </location>
</feature>